<feature type="domain" description="AprE-like beta-barrel" evidence="3">
    <location>
        <begin position="253"/>
        <end position="340"/>
    </location>
</feature>
<feature type="coiled-coil region" evidence="1">
    <location>
        <begin position="105"/>
        <end position="132"/>
    </location>
</feature>
<dbReference type="Gene3D" id="2.40.50.100">
    <property type="match status" value="1"/>
</dbReference>
<accession>Q118K9</accession>
<dbReference type="STRING" id="203124.Tery_0623"/>
<dbReference type="InterPro" id="IPR050739">
    <property type="entry name" value="MFP"/>
</dbReference>
<organism evidence="4">
    <name type="scientific">Trichodesmium erythraeum (strain IMS101)</name>
    <dbReference type="NCBI Taxonomy" id="203124"/>
    <lineage>
        <taxon>Bacteria</taxon>
        <taxon>Bacillati</taxon>
        <taxon>Cyanobacteriota</taxon>
        <taxon>Cyanophyceae</taxon>
        <taxon>Oscillatoriophycideae</taxon>
        <taxon>Oscillatoriales</taxon>
        <taxon>Microcoleaceae</taxon>
        <taxon>Trichodesmium</taxon>
    </lineage>
</organism>
<evidence type="ECO:0000313" key="4">
    <source>
        <dbReference type="EMBL" id="ABG50065.1"/>
    </source>
</evidence>
<dbReference type="eggNOG" id="COG1566">
    <property type="taxonomic scope" value="Bacteria"/>
</dbReference>
<dbReference type="OrthoDB" id="424142at2"/>
<gene>
    <name evidence="4" type="ordered locus">Tery_0623</name>
</gene>
<evidence type="ECO:0000259" key="3">
    <source>
        <dbReference type="Pfam" id="PF26002"/>
    </source>
</evidence>
<reference evidence="4" key="1">
    <citation type="submission" date="2006-06" db="EMBL/GenBank/DDBJ databases">
        <title>Complete sequence of Trichodesmium erythraeum IMS101.</title>
        <authorList>
            <consortium name="US DOE Joint Genome Institute"/>
            <person name="Copeland A."/>
            <person name="Lucas S."/>
            <person name="Lapidus A."/>
            <person name="Barry K."/>
            <person name="Detter J.C."/>
            <person name="Glavina del Rio T."/>
            <person name="Hammon N."/>
            <person name="Israni S."/>
            <person name="Dalin E."/>
            <person name="Tice H."/>
            <person name="Pitluck S."/>
            <person name="Kiss H."/>
            <person name="Munk A.C."/>
            <person name="Brettin T."/>
            <person name="Bruce D."/>
            <person name="Han C."/>
            <person name="Tapia R."/>
            <person name="Gilna P."/>
            <person name="Schmutz J."/>
            <person name="Larimer F."/>
            <person name="Land M."/>
            <person name="Hauser L."/>
            <person name="Kyrpides N."/>
            <person name="Kim E."/>
            <person name="Richardson P."/>
        </authorList>
    </citation>
    <scope>NUCLEOTIDE SEQUENCE [LARGE SCALE GENOMIC DNA]</scope>
    <source>
        <strain evidence="4">IMS101</strain>
    </source>
</reference>
<dbReference type="InterPro" id="IPR058982">
    <property type="entry name" value="Beta-barrel_AprE"/>
</dbReference>
<keyword evidence="2" id="KW-1133">Transmembrane helix</keyword>
<dbReference type="Pfam" id="PF26002">
    <property type="entry name" value="Beta-barrel_AprE"/>
    <property type="match status" value="1"/>
</dbReference>
<protein>
    <submittedName>
        <fullName evidence="4">Secretion protein HlyD</fullName>
    </submittedName>
</protein>
<keyword evidence="1" id="KW-0175">Coiled coil</keyword>
<evidence type="ECO:0000256" key="1">
    <source>
        <dbReference type="SAM" id="Coils"/>
    </source>
</evidence>
<dbReference type="Gene3D" id="2.40.30.170">
    <property type="match status" value="1"/>
</dbReference>
<evidence type="ECO:0000256" key="2">
    <source>
        <dbReference type="SAM" id="Phobius"/>
    </source>
</evidence>
<dbReference type="PANTHER" id="PTHR30386">
    <property type="entry name" value="MEMBRANE FUSION SUBUNIT OF EMRAB-TOLC MULTIDRUG EFFLUX PUMP"/>
    <property type="match status" value="1"/>
</dbReference>
<dbReference type="KEGG" id="ter:Tery_0623"/>
<keyword evidence="2" id="KW-0472">Membrane</keyword>
<dbReference type="RefSeq" id="WP_011610458.1">
    <property type="nucleotide sequence ID" value="NC_008312.1"/>
</dbReference>
<dbReference type="HOGENOM" id="CLU_023976_6_1_3"/>
<sequence>MFNNFDSTEVQPLESDEFLPPMSRWNKIGGMFLLGTFGAAIALISLVKYNPTVRTEAIARPIGDVRIVQAPTEGKIDSIEVNENQVVHEGDAIARIDESALSRQKTQLQEKIQQCDIELEQINQQISALEVQILATARPQTFQYQSQFTIAENNKIDKSSIESAILELSLSLPKVAQQFAKDRRDLIVKRTELIKELTAGNRELEQVNAKLNNSVIIAPANGTIFKLSLRNPGQTVESGAAIAQIVPNNAHIVFKARVTAADIAKVKIGQPVQIRVSAYPFPDYGILKGTVRSISPDAIAHQVLKEAYYEVTIEPEKPYLVKGGSQYLIQPGMEGRADIISSQETVLTFVLRKLRLLTDF</sequence>
<name>Q118K9_TRIEI</name>
<feature type="transmembrane region" description="Helical" evidence="2">
    <location>
        <begin position="28"/>
        <end position="47"/>
    </location>
</feature>
<dbReference type="AlphaFoldDB" id="Q118K9"/>
<dbReference type="EMBL" id="CP000393">
    <property type="protein sequence ID" value="ABG50065.1"/>
    <property type="molecule type" value="Genomic_DNA"/>
</dbReference>
<keyword evidence="2" id="KW-0812">Transmembrane</keyword>
<dbReference type="PANTHER" id="PTHR30386:SF28">
    <property type="entry name" value="EXPORTED PROTEIN"/>
    <property type="match status" value="1"/>
</dbReference>
<proteinExistence type="predicted"/>